<keyword evidence="8" id="KW-0249">Electron transport</keyword>
<dbReference type="Pfam" id="PF02322">
    <property type="entry name" value="Cyt_bd_oxida_II"/>
    <property type="match status" value="1"/>
</dbReference>
<keyword evidence="11 12" id="KW-0472">Membrane</keyword>
<dbReference type="eggNOG" id="COG1294">
    <property type="taxonomic scope" value="Bacteria"/>
</dbReference>
<evidence type="ECO:0000256" key="5">
    <source>
        <dbReference type="ARBA" id="ARBA00022617"/>
    </source>
</evidence>
<evidence type="ECO:0000256" key="7">
    <source>
        <dbReference type="ARBA" id="ARBA00022723"/>
    </source>
</evidence>
<dbReference type="InterPro" id="IPR003317">
    <property type="entry name" value="Cyt-d_oxidase_su2"/>
</dbReference>
<organism evidence="13 14">
    <name type="scientific">Alloprevotella tannerae ATCC 51259</name>
    <dbReference type="NCBI Taxonomy" id="626522"/>
    <lineage>
        <taxon>Bacteria</taxon>
        <taxon>Pseudomonadati</taxon>
        <taxon>Bacteroidota</taxon>
        <taxon>Bacteroidia</taxon>
        <taxon>Bacteroidales</taxon>
        <taxon>Prevotellaceae</taxon>
        <taxon>Alloprevotella</taxon>
    </lineage>
</organism>
<feature type="transmembrane region" description="Helical" evidence="12">
    <location>
        <begin position="14"/>
        <end position="39"/>
    </location>
</feature>
<dbReference type="PANTHER" id="PTHR43141:SF5">
    <property type="entry name" value="CYTOCHROME BD-I UBIQUINOL OXIDASE SUBUNIT 2"/>
    <property type="match status" value="1"/>
</dbReference>
<keyword evidence="7" id="KW-0479">Metal-binding</keyword>
<keyword evidence="6 12" id="KW-0812">Transmembrane</keyword>
<evidence type="ECO:0000256" key="3">
    <source>
        <dbReference type="ARBA" id="ARBA00022448"/>
    </source>
</evidence>
<comment type="similarity">
    <text evidence="2">Belongs to the cytochrome ubiquinol oxidase subunit 2 family.</text>
</comment>
<evidence type="ECO:0000313" key="13">
    <source>
        <dbReference type="EMBL" id="EEX70795.1"/>
    </source>
</evidence>
<evidence type="ECO:0000256" key="2">
    <source>
        <dbReference type="ARBA" id="ARBA00007543"/>
    </source>
</evidence>
<sequence>MQRPMITYDFLQHYWWLLVALLGGLLVFLFFVQGANTLIFRLGRTEEERSLIINSTGRKWEFTFTTLVTFGGAFFASFPLFYSTSFGGAYWVWMLILASFVLQAVAYEYQNKPGNVYGRNVFRRFLVFNGFAGPFLVGAAVATFFTGSAFVVDHSAMDAKSLVPVISRWANDWHGLDALFNVWNWVLGFAVFFLARVLGSLYLLNNIDDADLQPRIRRQILIDTVPFLLFFLSFVGYLLTATGLAVDPATGTVAPEAYKYLHNLLAMPAVLGTFLVGVMLVLYGVLTCIFKKTSRRGIWPAGVGVVLTVLALLLLAGYNNTCYYPSSADIQSSLTIMNSCSTEFTLRTMAYVSLLIPFVLAYIFYAWRALDKKSLTRKELKDTDHKY</sequence>
<reference evidence="13" key="1">
    <citation type="submission" date="2009-09" db="EMBL/GenBank/DDBJ databases">
        <authorList>
            <person name="Weinstock G."/>
            <person name="Sodergren E."/>
            <person name="Clifton S."/>
            <person name="Fulton L."/>
            <person name="Fulton B."/>
            <person name="Courtney L."/>
            <person name="Fronick C."/>
            <person name="Harrison M."/>
            <person name="Strong C."/>
            <person name="Farmer C."/>
            <person name="Delahaunty K."/>
            <person name="Markovic C."/>
            <person name="Hall O."/>
            <person name="Minx P."/>
            <person name="Tomlinson C."/>
            <person name="Mitreva M."/>
            <person name="Nelson J."/>
            <person name="Hou S."/>
            <person name="Wollam A."/>
            <person name="Pepin K.H."/>
            <person name="Johnson M."/>
            <person name="Bhonagiri V."/>
            <person name="Nash W.E."/>
            <person name="Warren W."/>
            <person name="Chinwalla A."/>
            <person name="Mardis E.R."/>
            <person name="Wilson R.K."/>
        </authorList>
    </citation>
    <scope>NUCLEOTIDE SEQUENCE [LARGE SCALE GENOMIC DNA]</scope>
    <source>
        <strain evidence="13">ATCC 51259</strain>
    </source>
</reference>
<dbReference type="Proteomes" id="UP000003460">
    <property type="component" value="Unassembled WGS sequence"/>
</dbReference>
<dbReference type="GO" id="GO:0019646">
    <property type="term" value="P:aerobic electron transport chain"/>
    <property type="evidence" value="ECO:0007669"/>
    <property type="project" value="TreeGrafter"/>
</dbReference>
<comment type="subcellular location">
    <subcellularLocation>
        <location evidence="1">Cell membrane</location>
        <topology evidence="1">Multi-pass membrane protein</topology>
    </subcellularLocation>
</comment>
<dbReference type="GO" id="GO:0070069">
    <property type="term" value="C:cytochrome complex"/>
    <property type="evidence" value="ECO:0007669"/>
    <property type="project" value="TreeGrafter"/>
</dbReference>
<comment type="caution">
    <text evidence="13">The sequence shown here is derived from an EMBL/GenBank/DDBJ whole genome shotgun (WGS) entry which is preliminary data.</text>
</comment>
<keyword evidence="14" id="KW-1185">Reference proteome</keyword>
<dbReference type="GO" id="GO:0009055">
    <property type="term" value="F:electron transfer activity"/>
    <property type="evidence" value="ECO:0007669"/>
    <property type="project" value="TreeGrafter"/>
</dbReference>
<feature type="transmembrane region" description="Helical" evidence="12">
    <location>
        <begin position="126"/>
        <end position="152"/>
    </location>
</feature>
<dbReference type="AlphaFoldDB" id="C9LJG7"/>
<feature type="transmembrane region" description="Helical" evidence="12">
    <location>
        <begin position="182"/>
        <end position="204"/>
    </location>
</feature>
<gene>
    <name evidence="13" type="ORF">GCWU000325_02379</name>
</gene>
<dbReference type="EMBL" id="ACIJ02000027">
    <property type="protein sequence ID" value="EEX70795.1"/>
    <property type="molecule type" value="Genomic_DNA"/>
</dbReference>
<keyword evidence="5" id="KW-0349">Heme</keyword>
<keyword evidence="4" id="KW-1003">Cell membrane</keyword>
<feature type="transmembrane region" description="Helical" evidence="12">
    <location>
        <begin position="88"/>
        <end position="106"/>
    </location>
</feature>
<feature type="transmembrane region" description="Helical" evidence="12">
    <location>
        <begin position="348"/>
        <end position="367"/>
    </location>
</feature>
<evidence type="ECO:0000313" key="14">
    <source>
        <dbReference type="Proteomes" id="UP000003460"/>
    </source>
</evidence>
<evidence type="ECO:0000256" key="1">
    <source>
        <dbReference type="ARBA" id="ARBA00004651"/>
    </source>
</evidence>
<feature type="transmembrane region" description="Helical" evidence="12">
    <location>
        <begin position="265"/>
        <end position="286"/>
    </location>
</feature>
<protein>
    <submittedName>
        <fullName evidence="13">Cytochrome d ubiquinol oxidase, subunit II</fullName>
    </submittedName>
</protein>
<accession>C9LJG7</accession>
<dbReference type="HOGENOM" id="CLU_733472_0_0_10"/>
<feature type="transmembrane region" description="Helical" evidence="12">
    <location>
        <begin position="298"/>
        <end position="318"/>
    </location>
</feature>
<dbReference type="GO" id="GO:0016682">
    <property type="term" value="F:oxidoreductase activity, acting on diphenols and related substances as donors, oxygen as acceptor"/>
    <property type="evidence" value="ECO:0007669"/>
    <property type="project" value="TreeGrafter"/>
</dbReference>
<proteinExistence type="inferred from homology"/>
<dbReference type="GO" id="GO:0046872">
    <property type="term" value="F:metal ion binding"/>
    <property type="evidence" value="ECO:0007669"/>
    <property type="project" value="UniProtKB-KW"/>
</dbReference>
<keyword evidence="10" id="KW-0408">Iron</keyword>
<feature type="transmembrane region" description="Helical" evidence="12">
    <location>
        <begin position="60"/>
        <end position="82"/>
    </location>
</feature>
<evidence type="ECO:0000256" key="10">
    <source>
        <dbReference type="ARBA" id="ARBA00023004"/>
    </source>
</evidence>
<evidence type="ECO:0000256" key="4">
    <source>
        <dbReference type="ARBA" id="ARBA00022475"/>
    </source>
</evidence>
<feature type="transmembrane region" description="Helical" evidence="12">
    <location>
        <begin position="225"/>
        <end position="245"/>
    </location>
</feature>
<dbReference type="STRING" id="626522.GCWU000325_02379"/>
<evidence type="ECO:0000256" key="8">
    <source>
        <dbReference type="ARBA" id="ARBA00022982"/>
    </source>
</evidence>
<dbReference type="PANTHER" id="PTHR43141">
    <property type="entry name" value="CYTOCHROME BD2 SUBUNIT II"/>
    <property type="match status" value="1"/>
</dbReference>
<dbReference type="GO" id="GO:0005886">
    <property type="term" value="C:plasma membrane"/>
    <property type="evidence" value="ECO:0007669"/>
    <property type="project" value="UniProtKB-SubCell"/>
</dbReference>
<evidence type="ECO:0000256" key="6">
    <source>
        <dbReference type="ARBA" id="ARBA00022692"/>
    </source>
</evidence>
<name>C9LJG7_9BACT</name>
<evidence type="ECO:0000256" key="12">
    <source>
        <dbReference type="SAM" id="Phobius"/>
    </source>
</evidence>
<keyword evidence="3" id="KW-0813">Transport</keyword>
<evidence type="ECO:0000256" key="11">
    <source>
        <dbReference type="ARBA" id="ARBA00023136"/>
    </source>
</evidence>
<keyword evidence="9 12" id="KW-1133">Transmembrane helix</keyword>
<evidence type="ECO:0000256" key="9">
    <source>
        <dbReference type="ARBA" id="ARBA00022989"/>
    </source>
</evidence>